<feature type="non-terminal residue" evidence="1">
    <location>
        <position position="90"/>
    </location>
</feature>
<dbReference type="HOGENOM" id="CLU_190136_0_0_1"/>
<evidence type="ECO:0000313" key="2">
    <source>
        <dbReference type="Proteomes" id="UP000053820"/>
    </source>
</evidence>
<proteinExistence type="predicted"/>
<name>A0A0C9V6X1_9AGAM</name>
<gene>
    <name evidence="1" type="ORF">HYDPIDRAFT_96703</name>
</gene>
<dbReference type="EMBL" id="KN839863">
    <property type="protein sequence ID" value="KIJ61384.1"/>
    <property type="molecule type" value="Genomic_DNA"/>
</dbReference>
<organism evidence="1 2">
    <name type="scientific">Hydnomerulius pinastri MD-312</name>
    <dbReference type="NCBI Taxonomy" id="994086"/>
    <lineage>
        <taxon>Eukaryota</taxon>
        <taxon>Fungi</taxon>
        <taxon>Dikarya</taxon>
        <taxon>Basidiomycota</taxon>
        <taxon>Agaricomycotina</taxon>
        <taxon>Agaricomycetes</taxon>
        <taxon>Agaricomycetidae</taxon>
        <taxon>Boletales</taxon>
        <taxon>Boletales incertae sedis</taxon>
        <taxon>Leucogyrophana</taxon>
    </lineage>
</organism>
<dbReference type="AlphaFoldDB" id="A0A0C9V6X1"/>
<sequence length="90" mass="10461">KVMQARKLIYDKNLAIDTAQVEALLKLESLVSTINAFSNRLHHTGFNFFKMLVIDLLHKFELGVWKAIFIHLLHILNCLKKGKVHKLDHQ</sequence>
<reference evidence="1 2" key="1">
    <citation type="submission" date="2014-04" db="EMBL/GenBank/DDBJ databases">
        <title>Evolutionary Origins and Diversification of the Mycorrhizal Mutualists.</title>
        <authorList>
            <consortium name="DOE Joint Genome Institute"/>
            <consortium name="Mycorrhizal Genomics Consortium"/>
            <person name="Kohler A."/>
            <person name="Kuo A."/>
            <person name="Nagy L.G."/>
            <person name="Floudas D."/>
            <person name="Copeland A."/>
            <person name="Barry K.W."/>
            <person name="Cichocki N."/>
            <person name="Veneault-Fourrey C."/>
            <person name="LaButti K."/>
            <person name="Lindquist E.A."/>
            <person name="Lipzen A."/>
            <person name="Lundell T."/>
            <person name="Morin E."/>
            <person name="Murat C."/>
            <person name="Riley R."/>
            <person name="Ohm R."/>
            <person name="Sun H."/>
            <person name="Tunlid A."/>
            <person name="Henrissat B."/>
            <person name="Grigoriev I.V."/>
            <person name="Hibbett D.S."/>
            <person name="Martin F."/>
        </authorList>
    </citation>
    <scope>NUCLEOTIDE SEQUENCE [LARGE SCALE GENOMIC DNA]</scope>
    <source>
        <strain evidence="1 2">MD-312</strain>
    </source>
</reference>
<dbReference type="Proteomes" id="UP000053820">
    <property type="component" value="Unassembled WGS sequence"/>
</dbReference>
<keyword evidence="2" id="KW-1185">Reference proteome</keyword>
<dbReference type="OrthoDB" id="3269417at2759"/>
<protein>
    <submittedName>
        <fullName evidence="1">Uncharacterized protein</fullName>
    </submittedName>
</protein>
<accession>A0A0C9V6X1</accession>
<evidence type="ECO:0000313" key="1">
    <source>
        <dbReference type="EMBL" id="KIJ61384.1"/>
    </source>
</evidence>